<dbReference type="EMBL" id="HAEE01008580">
    <property type="protein sequence ID" value="SBR28630.1"/>
    <property type="molecule type" value="Transcribed_RNA"/>
</dbReference>
<accession>A0A1A8K881</accession>
<reference evidence="1" key="1">
    <citation type="submission" date="2016-05" db="EMBL/GenBank/DDBJ databases">
        <authorList>
            <person name="Lavstsen T."/>
            <person name="Jespersen J.S."/>
        </authorList>
    </citation>
    <scope>NUCLEOTIDE SEQUENCE</scope>
    <source>
        <tissue evidence="1">Brain</tissue>
    </source>
</reference>
<feature type="non-terminal residue" evidence="1">
    <location>
        <position position="1"/>
    </location>
</feature>
<evidence type="ECO:0000313" key="1">
    <source>
        <dbReference type="EMBL" id="SBR28630.1"/>
    </source>
</evidence>
<feature type="non-terminal residue" evidence="1">
    <location>
        <position position="90"/>
    </location>
</feature>
<protein>
    <submittedName>
        <fullName evidence="1">Uncharacterized protein</fullName>
    </submittedName>
</protein>
<name>A0A1A8K881_NOTKU</name>
<organism evidence="1">
    <name type="scientific">Nothobranchius kuhntae</name>
    <name type="common">Beira killifish</name>
    <dbReference type="NCBI Taxonomy" id="321403"/>
    <lineage>
        <taxon>Eukaryota</taxon>
        <taxon>Metazoa</taxon>
        <taxon>Chordata</taxon>
        <taxon>Craniata</taxon>
        <taxon>Vertebrata</taxon>
        <taxon>Euteleostomi</taxon>
        <taxon>Actinopterygii</taxon>
        <taxon>Neopterygii</taxon>
        <taxon>Teleostei</taxon>
        <taxon>Neoteleostei</taxon>
        <taxon>Acanthomorphata</taxon>
        <taxon>Ovalentaria</taxon>
        <taxon>Atherinomorphae</taxon>
        <taxon>Cyprinodontiformes</taxon>
        <taxon>Nothobranchiidae</taxon>
        <taxon>Nothobranchius</taxon>
    </lineage>
</organism>
<gene>
    <name evidence="1" type="primary">Nfu_g_1_017090</name>
</gene>
<reference evidence="1" key="2">
    <citation type="submission" date="2016-06" db="EMBL/GenBank/DDBJ databases">
        <title>The genome of a short-lived fish provides insights into sex chromosome evolution and the genetic control of aging.</title>
        <authorList>
            <person name="Reichwald K."/>
            <person name="Felder M."/>
            <person name="Petzold A."/>
            <person name="Koch P."/>
            <person name="Groth M."/>
            <person name="Platzer M."/>
        </authorList>
    </citation>
    <scope>NUCLEOTIDE SEQUENCE</scope>
    <source>
        <tissue evidence="1">Brain</tissue>
    </source>
</reference>
<sequence length="90" mass="10046">LTSVRTDKLTAVILNQLSQSSQHLNSHFREVCDRRIPLRATAAICVSISRVANAATLTDARWYERESDATNLKMTEFIVVDEQPFSGGSH</sequence>
<dbReference type="AlphaFoldDB" id="A0A1A8K881"/>
<proteinExistence type="predicted"/>